<feature type="domain" description="SnoaL-like" evidence="1">
    <location>
        <begin position="3"/>
        <end position="110"/>
    </location>
</feature>
<dbReference type="Pfam" id="PF12680">
    <property type="entry name" value="SnoaL_2"/>
    <property type="match status" value="1"/>
</dbReference>
<evidence type="ECO:0000259" key="1">
    <source>
        <dbReference type="Pfam" id="PF12680"/>
    </source>
</evidence>
<dbReference type="Gene3D" id="3.10.450.50">
    <property type="match status" value="1"/>
</dbReference>
<dbReference type="GO" id="GO:0030638">
    <property type="term" value="P:polyketide metabolic process"/>
    <property type="evidence" value="ECO:0007669"/>
    <property type="project" value="InterPro"/>
</dbReference>
<dbReference type="SUPFAM" id="SSF54427">
    <property type="entry name" value="NTF2-like"/>
    <property type="match status" value="1"/>
</dbReference>
<evidence type="ECO:0000313" key="2">
    <source>
        <dbReference type="EMBL" id="KYF59087.1"/>
    </source>
</evidence>
<evidence type="ECO:0000313" key="3">
    <source>
        <dbReference type="Proteomes" id="UP000075420"/>
    </source>
</evidence>
<reference evidence="2 3" key="1">
    <citation type="submission" date="2014-02" db="EMBL/GenBank/DDBJ databases">
        <title>The small core and large imbalanced accessory genome model reveals a collaborative survival strategy of Sorangium cellulosum strains in nature.</title>
        <authorList>
            <person name="Han K."/>
            <person name="Peng R."/>
            <person name="Blom J."/>
            <person name="Li Y.-Z."/>
        </authorList>
    </citation>
    <scope>NUCLEOTIDE SEQUENCE [LARGE SCALE GENOMIC DNA]</scope>
    <source>
        <strain evidence="2 3">So0157-25</strain>
    </source>
</reference>
<dbReference type="Proteomes" id="UP000075420">
    <property type="component" value="Unassembled WGS sequence"/>
</dbReference>
<dbReference type="InterPro" id="IPR009959">
    <property type="entry name" value="Cyclase_SnoaL-like"/>
</dbReference>
<dbReference type="PANTHER" id="PTHR38436">
    <property type="entry name" value="POLYKETIDE CYCLASE SNOAL-LIKE DOMAIN"/>
    <property type="match status" value="1"/>
</dbReference>
<sequence>MFEQWFAAWSSGDVPALVSLFAEDCTWDDVPNAVHRGKQEAEALARATYQMVPDLHLEILNVLIGEGFFIAEYQATGTNAGGAPGIPALGNRFRMRGAAVLELRGGKIHRYASYWDTNSITKPFSG</sequence>
<accession>A0A150PTJ5</accession>
<dbReference type="InterPro" id="IPR037401">
    <property type="entry name" value="SnoaL-like"/>
</dbReference>
<proteinExistence type="predicted"/>
<organism evidence="2 3">
    <name type="scientific">Sorangium cellulosum</name>
    <name type="common">Polyangium cellulosum</name>
    <dbReference type="NCBI Taxonomy" id="56"/>
    <lineage>
        <taxon>Bacteria</taxon>
        <taxon>Pseudomonadati</taxon>
        <taxon>Myxococcota</taxon>
        <taxon>Polyangia</taxon>
        <taxon>Polyangiales</taxon>
        <taxon>Polyangiaceae</taxon>
        <taxon>Sorangium</taxon>
    </lineage>
</organism>
<dbReference type="InterPro" id="IPR032710">
    <property type="entry name" value="NTF2-like_dom_sf"/>
</dbReference>
<dbReference type="PANTHER" id="PTHR38436:SF1">
    <property type="entry name" value="ESTER CYCLASE"/>
    <property type="match status" value="1"/>
</dbReference>
<dbReference type="AlphaFoldDB" id="A0A150PTJ5"/>
<protein>
    <recommendedName>
        <fullName evidence="1">SnoaL-like domain-containing protein</fullName>
    </recommendedName>
</protein>
<comment type="caution">
    <text evidence="2">The sequence shown here is derived from an EMBL/GenBank/DDBJ whole genome shotgun (WGS) entry which is preliminary data.</text>
</comment>
<name>A0A150PTJ5_SORCE</name>
<dbReference type="EMBL" id="JELY01000525">
    <property type="protein sequence ID" value="KYF59087.1"/>
    <property type="molecule type" value="Genomic_DNA"/>
</dbReference>
<gene>
    <name evidence="2" type="ORF">BE08_39815</name>
</gene>